<organism evidence="4 5">
    <name type="scientific">Piedraia hortae CBS 480.64</name>
    <dbReference type="NCBI Taxonomy" id="1314780"/>
    <lineage>
        <taxon>Eukaryota</taxon>
        <taxon>Fungi</taxon>
        <taxon>Dikarya</taxon>
        <taxon>Ascomycota</taxon>
        <taxon>Pezizomycotina</taxon>
        <taxon>Dothideomycetes</taxon>
        <taxon>Dothideomycetidae</taxon>
        <taxon>Capnodiales</taxon>
        <taxon>Piedraiaceae</taxon>
        <taxon>Piedraia</taxon>
    </lineage>
</organism>
<evidence type="ECO:0000256" key="1">
    <source>
        <dbReference type="ARBA" id="ARBA00011446"/>
    </source>
</evidence>
<dbReference type="SUPFAM" id="SSF48464">
    <property type="entry name" value="ENTH/VHS domain"/>
    <property type="match status" value="1"/>
</dbReference>
<feature type="region of interest" description="Disordered" evidence="2">
    <location>
        <begin position="255"/>
        <end position="289"/>
    </location>
</feature>
<gene>
    <name evidence="4" type="ORF">K470DRAFT_270622</name>
</gene>
<evidence type="ECO:0000256" key="2">
    <source>
        <dbReference type="SAM" id="MobiDB-lite"/>
    </source>
</evidence>
<dbReference type="PROSITE" id="PS50179">
    <property type="entry name" value="VHS"/>
    <property type="match status" value="1"/>
</dbReference>
<evidence type="ECO:0000313" key="5">
    <source>
        <dbReference type="Proteomes" id="UP000799421"/>
    </source>
</evidence>
<evidence type="ECO:0000259" key="3">
    <source>
        <dbReference type="PROSITE" id="PS50179"/>
    </source>
</evidence>
<feature type="domain" description="VHS" evidence="3">
    <location>
        <begin position="17"/>
        <end position="139"/>
    </location>
</feature>
<dbReference type="GO" id="GO:0007015">
    <property type="term" value="P:actin filament organization"/>
    <property type="evidence" value="ECO:0007669"/>
    <property type="project" value="InterPro"/>
</dbReference>
<comment type="subunit">
    <text evidence="1">Component of the ESCRT-0 complex composed of HSE1 and VPS27.</text>
</comment>
<dbReference type="GO" id="GO:0007034">
    <property type="term" value="P:vacuolar transport"/>
    <property type="evidence" value="ECO:0007669"/>
    <property type="project" value="UniProtKB-ARBA"/>
</dbReference>
<accession>A0A6A7C1K7</accession>
<dbReference type="InterPro" id="IPR002014">
    <property type="entry name" value="VHS_dom"/>
</dbReference>
<name>A0A6A7C1K7_9PEZI</name>
<keyword evidence="5" id="KW-1185">Reference proteome</keyword>
<evidence type="ECO:0000313" key="4">
    <source>
        <dbReference type="EMBL" id="KAF2860578.1"/>
    </source>
</evidence>
<dbReference type="GO" id="GO:0051666">
    <property type="term" value="P:actin cortical patch localization"/>
    <property type="evidence" value="ECO:0007669"/>
    <property type="project" value="TreeGrafter"/>
</dbReference>
<sequence>MFFKRPRTAVTRKIEAMTEPNIPENDYIGLTGLIQSITSQPDAGEHEASRRIRKMLKKNNRHKQIRLLVVLDGLLANVEEELQHHFNRDPKLSDRLLWVATDTYERDVRRKCQELILKWSRVHNYTPSLTRFAEMFRDVPHDKWLIRQKGTTQPSTIPRGIPRYAISVDIALEYARRLHKILNNVEAERADHTIFEDSRQFREKCQTIIQGLIDNLSASTDRIETRYLEYGIEGLGIAMVRYDYITATVSRDPARGQVSQGFASGPATRGLVPDPASQGPANGLLPSTG</sequence>
<dbReference type="GO" id="GO:0043130">
    <property type="term" value="F:ubiquitin binding"/>
    <property type="evidence" value="ECO:0007669"/>
    <property type="project" value="InterPro"/>
</dbReference>
<dbReference type="Proteomes" id="UP000799421">
    <property type="component" value="Unassembled WGS sequence"/>
</dbReference>
<protein>
    <recommendedName>
        <fullName evidence="3">VHS domain-containing protein</fullName>
    </recommendedName>
</protein>
<dbReference type="InterPro" id="IPR045007">
    <property type="entry name" value="LSB5"/>
</dbReference>
<dbReference type="AlphaFoldDB" id="A0A6A7C1K7"/>
<dbReference type="EMBL" id="MU005980">
    <property type="protein sequence ID" value="KAF2860578.1"/>
    <property type="molecule type" value="Genomic_DNA"/>
</dbReference>
<dbReference type="PANTHER" id="PTHR47789">
    <property type="entry name" value="LAS SEVENTEEN-BINDING PROTEIN 5"/>
    <property type="match status" value="1"/>
</dbReference>
<dbReference type="PANTHER" id="PTHR47789:SF1">
    <property type="entry name" value="LAS SEVENTEEN-BINDING PROTEIN 5"/>
    <property type="match status" value="1"/>
</dbReference>
<dbReference type="GO" id="GO:0030479">
    <property type="term" value="C:actin cortical patch"/>
    <property type="evidence" value="ECO:0007669"/>
    <property type="project" value="TreeGrafter"/>
</dbReference>
<dbReference type="OrthoDB" id="10068368at2759"/>
<reference evidence="4" key="1">
    <citation type="journal article" date="2020" name="Stud. Mycol.">
        <title>101 Dothideomycetes genomes: a test case for predicting lifestyles and emergence of pathogens.</title>
        <authorList>
            <person name="Haridas S."/>
            <person name="Albert R."/>
            <person name="Binder M."/>
            <person name="Bloem J."/>
            <person name="Labutti K."/>
            <person name="Salamov A."/>
            <person name="Andreopoulos B."/>
            <person name="Baker S."/>
            <person name="Barry K."/>
            <person name="Bills G."/>
            <person name="Bluhm B."/>
            <person name="Cannon C."/>
            <person name="Castanera R."/>
            <person name="Culley D."/>
            <person name="Daum C."/>
            <person name="Ezra D."/>
            <person name="Gonzalez J."/>
            <person name="Henrissat B."/>
            <person name="Kuo A."/>
            <person name="Liang C."/>
            <person name="Lipzen A."/>
            <person name="Lutzoni F."/>
            <person name="Magnuson J."/>
            <person name="Mondo S."/>
            <person name="Nolan M."/>
            <person name="Ohm R."/>
            <person name="Pangilinan J."/>
            <person name="Park H.-J."/>
            <person name="Ramirez L."/>
            <person name="Alfaro M."/>
            <person name="Sun H."/>
            <person name="Tritt A."/>
            <person name="Yoshinaga Y."/>
            <person name="Zwiers L.-H."/>
            <person name="Turgeon B."/>
            <person name="Goodwin S."/>
            <person name="Spatafora J."/>
            <person name="Crous P."/>
            <person name="Grigoriev I."/>
        </authorList>
    </citation>
    <scope>NUCLEOTIDE SEQUENCE</scope>
    <source>
        <strain evidence="4">CBS 480.64</strain>
    </source>
</reference>
<proteinExistence type="predicted"/>
<dbReference type="GO" id="GO:0006897">
    <property type="term" value="P:endocytosis"/>
    <property type="evidence" value="ECO:0007669"/>
    <property type="project" value="InterPro"/>
</dbReference>
<dbReference type="InterPro" id="IPR008942">
    <property type="entry name" value="ENTH_VHS"/>
</dbReference>
<dbReference type="GO" id="GO:0035091">
    <property type="term" value="F:phosphatidylinositol binding"/>
    <property type="evidence" value="ECO:0007669"/>
    <property type="project" value="InterPro"/>
</dbReference>
<dbReference type="Gene3D" id="1.25.40.90">
    <property type="match status" value="1"/>
</dbReference>
<dbReference type="Pfam" id="PF00790">
    <property type="entry name" value="VHS"/>
    <property type="match status" value="1"/>
</dbReference>